<name>A0ABR2E9I1_9ROSI</name>
<dbReference type="EMBL" id="JBBPBM010000019">
    <property type="protein sequence ID" value="KAK8554132.1"/>
    <property type="molecule type" value="Genomic_DNA"/>
</dbReference>
<keyword evidence="3" id="KW-1185">Reference proteome</keyword>
<reference evidence="2 3" key="1">
    <citation type="journal article" date="2024" name="G3 (Bethesda)">
        <title>Genome assembly of Hibiscus sabdariffa L. provides insights into metabolisms of medicinal natural products.</title>
        <authorList>
            <person name="Kim T."/>
        </authorList>
    </citation>
    <scope>NUCLEOTIDE SEQUENCE [LARGE SCALE GENOMIC DNA]</scope>
    <source>
        <strain evidence="2">TK-2024</strain>
        <tissue evidence="2">Old leaves</tissue>
    </source>
</reference>
<proteinExistence type="predicted"/>
<accession>A0ABR2E9I1</accession>
<protein>
    <submittedName>
        <fullName evidence="2">Uncharacterized protein</fullName>
    </submittedName>
</protein>
<comment type="caution">
    <text evidence="2">The sequence shown here is derived from an EMBL/GenBank/DDBJ whole genome shotgun (WGS) entry which is preliminary data.</text>
</comment>
<gene>
    <name evidence="2" type="ORF">V6N12_031105</name>
</gene>
<evidence type="ECO:0000313" key="2">
    <source>
        <dbReference type="EMBL" id="KAK8554132.1"/>
    </source>
</evidence>
<evidence type="ECO:0000313" key="3">
    <source>
        <dbReference type="Proteomes" id="UP001472677"/>
    </source>
</evidence>
<evidence type="ECO:0000256" key="1">
    <source>
        <dbReference type="SAM" id="MobiDB-lite"/>
    </source>
</evidence>
<feature type="region of interest" description="Disordered" evidence="1">
    <location>
        <begin position="1"/>
        <end position="40"/>
    </location>
</feature>
<dbReference type="Proteomes" id="UP001472677">
    <property type="component" value="Unassembled WGS sequence"/>
</dbReference>
<organism evidence="2 3">
    <name type="scientific">Hibiscus sabdariffa</name>
    <name type="common">roselle</name>
    <dbReference type="NCBI Taxonomy" id="183260"/>
    <lineage>
        <taxon>Eukaryota</taxon>
        <taxon>Viridiplantae</taxon>
        <taxon>Streptophyta</taxon>
        <taxon>Embryophyta</taxon>
        <taxon>Tracheophyta</taxon>
        <taxon>Spermatophyta</taxon>
        <taxon>Magnoliopsida</taxon>
        <taxon>eudicotyledons</taxon>
        <taxon>Gunneridae</taxon>
        <taxon>Pentapetalae</taxon>
        <taxon>rosids</taxon>
        <taxon>malvids</taxon>
        <taxon>Malvales</taxon>
        <taxon>Malvaceae</taxon>
        <taxon>Malvoideae</taxon>
        <taxon>Hibiscus</taxon>
    </lineage>
</organism>
<feature type="compositionally biased region" description="Basic and acidic residues" evidence="1">
    <location>
        <begin position="7"/>
        <end position="32"/>
    </location>
</feature>
<sequence length="99" mass="10662">MMCVGNKESRRRSSDAKSEPIRRGTREGKEVQKVGLSKSSVQGKRTVVAAKGSVLEGKMTLNPEKHVVVEVVDVDRVPPAGGIKGWVLPMSIKGGPPWV</sequence>